<comment type="caution">
    <text evidence="1">The sequence shown here is derived from an EMBL/GenBank/DDBJ whole genome shotgun (WGS) entry which is preliminary data.</text>
</comment>
<gene>
    <name evidence="1" type="ORF">M5K25_020236</name>
</gene>
<name>A0ABD0U9B8_DENTH</name>
<evidence type="ECO:0000313" key="1">
    <source>
        <dbReference type="EMBL" id="KAL0909374.1"/>
    </source>
</evidence>
<organism evidence="1 2">
    <name type="scientific">Dendrobium thyrsiflorum</name>
    <name type="common">Pinecone-like raceme dendrobium</name>
    <name type="synonym">Orchid</name>
    <dbReference type="NCBI Taxonomy" id="117978"/>
    <lineage>
        <taxon>Eukaryota</taxon>
        <taxon>Viridiplantae</taxon>
        <taxon>Streptophyta</taxon>
        <taxon>Embryophyta</taxon>
        <taxon>Tracheophyta</taxon>
        <taxon>Spermatophyta</taxon>
        <taxon>Magnoliopsida</taxon>
        <taxon>Liliopsida</taxon>
        <taxon>Asparagales</taxon>
        <taxon>Orchidaceae</taxon>
        <taxon>Epidendroideae</taxon>
        <taxon>Malaxideae</taxon>
        <taxon>Dendrobiinae</taxon>
        <taxon>Dendrobium</taxon>
    </lineage>
</organism>
<protein>
    <submittedName>
        <fullName evidence="1">Uncharacterized protein</fullName>
    </submittedName>
</protein>
<sequence length="77" mass="8408">MELDPASLRKLAVKVGEAIDVLLLLKRGEKGKVALASTELWSSFRGTIETSKVKRLQALATCVIDGHMVIYNLQVAL</sequence>
<accession>A0ABD0U9B8</accession>
<dbReference type="Proteomes" id="UP001552299">
    <property type="component" value="Unassembled WGS sequence"/>
</dbReference>
<dbReference type="AlphaFoldDB" id="A0ABD0U9B8"/>
<keyword evidence="2" id="KW-1185">Reference proteome</keyword>
<dbReference type="EMBL" id="JANQDX010000016">
    <property type="protein sequence ID" value="KAL0909374.1"/>
    <property type="molecule type" value="Genomic_DNA"/>
</dbReference>
<proteinExistence type="predicted"/>
<reference evidence="1 2" key="1">
    <citation type="journal article" date="2024" name="Plant Biotechnol. J.">
        <title>Dendrobium thyrsiflorum genome and its molecular insights into genes involved in important horticultural traits.</title>
        <authorList>
            <person name="Chen B."/>
            <person name="Wang J.Y."/>
            <person name="Zheng P.J."/>
            <person name="Li K.L."/>
            <person name="Liang Y.M."/>
            <person name="Chen X.F."/>
            <person name="Zhang C."/>
            <person name="Zhao X."/>
            <person name="He X."/>
            <person name="Zhang G.Q."/>
            <person name="Liu Z.J."/>
            <person name="Xu Q."/>
        </authorList>
    </citation>
    <scope>NUCLEOTIDE SEQUENCE [LARGE SCALE GENOMIC DNA]</scope>
    <source>
        <strain evidence="1">GZMU011</strain>
    </source>
</reference>
<evidence type="ECO:0000313" key="2">
    <source>
        <dbReference type="Proteomes" id="UP001552299"/>
    </source>
</evidence>